<dbReference type="GO" id="GO:0006487">
    <property type="term" value="P:protein N-linked glycosylation"/>
    <property type="evidence" value="ECO:0007669"/>
    <property type="project" value="TreeGrafter"/>
</dbReference>
<name>A0A9P6CQ34_9AGAR</name>
<dbReference type="Pfam" id="PF01793">
    <property type="entry name" value="Glyco_transf_15"/>
    <property type="match status" value="1"/>
</dbReference>
<dbReference type="OrthoDB" id="439943at2759"/>
<gene>
    <name evidence="5" type="ORF">BDN70DRAFT_915001</name>
</gene>
<feature type="active site" description="Nucleophile" evidence="3">
    <location>
        <position position="293"/>
    </location>
</feature>
<comment type="caution">
    <text evidence="5">The sequence shown here is derived from an EMBL/GenBank/DDBJ whole genome shotgun (WGS) entry which is preliminary data.</text>
</comment>
<dbReference type="FunFam" id="3.90.550.10:FF:000051">
    <property type="entry name" value="Alpha-1,2-mannosyltransferase (Ktr4)"/>
    <property type="match status" value="1"/>
</dbReference>
<evidence type="ECO:0000256" key="2">
    <source>
        <dbReference type="ARBA" id="ARBA00022679"/>
    </source>
</evidence>
<dbReference type="PANTHER" id="PTHR31121:SF6">
    <property type="entry name" value="ALPHA-1,2 MANNOSYLTRANSFERASE KTR1"/>
    <property type="match status" value="1"/>
</dbReference>
<dbReference type="GO" id="GO:0000026">
    <property type="term" value="F:alpha-1,2-mannosyltransferase activity"/>
    <property type="evidence" value="ECO:0007669"/>
    <property type="project" value="TreeGrafter"/>
</dbReference>
<feature type="chain" id="PRO_5040130333" evidence="4">
    <location>
        <begin position="28"/>
        <end position="401"/>
    </location>
</feature>
<reference evidence="5" key="1">
    <citation type="submission" date="2020-11" db="EMBL/GenBank/DDBJ databases">
        <authorList>
            <consortium name="DOE Joint Genome Institute"/>
            <person name="Ahrendt S."/>
            <person name="Riley R."/>
            <person name="Andreopoulos W."/>
            <person name="Labutti K."/>
            <person name="Pangilinan J."/>
            <person name="Ruiz-Duenas F.J."/>
            <person name="Barrasa J.M."/>
            <person name="Sanchez-Garcia M."/>
            <person name="Camarero S."/>
            <person name="Miyauchi S."/>
            <person name="Serrano A."/>
            <person name="Linde D."/>
            <person name="Babiker R."/>
            <person name="Drula E."/>
            <person name="Ayuso-Fernandez I."/>
            <person name="Pacheco R."/>
            <person name="Padilla G."/>
            <person name="Ferreira P."/>
            <person name="Barriuso J."/>
            <person name="Kellner H."/>
            <person name="Castanera R."/>
            <person name="Alfaro M."/>
            <person name="Ramirez L."/>
            <person name="Pisabarro A.G."/>
            <person name="Kuo A."/>
            <person name="Tritt A."/>
            <person name="Lipzen A."/>
            <person name="He G."/>
            <person name="Yan M."/>
            <person name="Ng V."/>
            <person name="Cullen D."/>
            <person name="Martin F."/>
            <person name="Rosso M.-N."/>
            <person name="Henrissat B."/>
            <person name="Hibbett D."/>
            <person name="Martinez A.T."/>
            <person name="Grigoriev I.V."/>
        </authorList>
    </citation>
    <scope>NUCLEOTIDE SEQUENCE</scope>
    <source>
        <strain evidence="5">CIRM-BRFM 674</strain>
    </source>
</reference>
<evidence type="ECO:0000313" key="5">
    <source>
        <dbReference type="EMBL" id="KAF9475371.1"/>
    </source>
</evidence>
<protein>
    <submittedName>
        <fullName evidence="5">Glycosyltransferase family 15 protein</fullName>
    </submittedName>
</protein>
<feature type="signal peptide" evidence="4">
    <location>
        <begin position="1"/>
        <end position="27"/>
    </location>
</feature>
<comment type="similarity">
    <text evidence="1">Belongs to the glycosyltransferase 15 family.</text>
</comment>
<dbReference type="GO" id="GO:0005794">
    <property type="term" value="C:Golgi apparatus"/>
    <property type="evidence" value="ECO:0007669"/>
    <property type="project" value="TreeGrafter"/>
</dbReference>
<dbReference type="EMBL" id="MU155335">
    <property type="protein sequence ID" value="KAF9475371.1"/>
    <property type="molecule type" value="Genomic_DNA"/>
</dbReference>
<evidence type="ECO:0000256" key="3">
    <source>
        <dbReference type="PIRSR" id="PIRSR018153-1"/>
    </source>
</evidence>
<dbReference type="GO" id="GO:0016020">
    <property type="term" value="C:membrane"/>
    <property type="evidence" value="ECO:0007669"/>
    <property type="project" value="InterPro"/>
</dbReference>
<dbReference type="InterPro" id="IPR029044">
    <property type="entry name" value="Nucleotide-diphossugar_trans"/>
</dbReference>
<dbReference type="PIRSF" id="PIRSF018153">
    <property type="entry name" value="Glyco_trans_15"/>
    <property type="match status" value="1"/>
</dbReference>
<dbReference type="GO" id="GO:0000032">
    <property type="term" value="P:cell wall mannoprotein biosynthetic process"/>
    <property type="evidence" value="ECO:0007669"/>
    <property type="project" value="TreeGrafter"/>
</dbReference>
<keyword evidence="2" id="KW-0808">Transferase</keyword>
<dbReference type="Proteomes" id="UP000807469">
    <property type="component" value="Unassembled WGS sequence"/>
</dbReference>
<organism evidence="5 6">
    <name type="scientific">Pholiota conissans</name>
    <dbReference type="NCBI Taxonomy" id="109636"/>
    <lineage>
        <taxon>Eukaryota</taxon>
        <taxon>Fungi</taxon>
        <taxon>Dikarya</taxon>
        <taxon>Basidiomycota</taxon>
        <taxon>Agaricomycotina</taxon>
        <taxon>Agaricomycetes</taxon>
        <taxon>Agaricomycetidae</taxon>
        <taxon>Agaricales</taxon>
        <taxon>Agaricineae</taxon>
        <taxon>Strophariaceae</taxon>
        <taxon>Pholiota</taxon>
    </lineage>
</organism>
<keyword evidence="6" id="KW-1185">Reference proteome</keyword>
<keyword evidence="4" id="KW-0732">Signal</keyword>
<dbReference type="InterPro" id="IPR002685">
    <property type="entry name" value="Glyco_trans_15"/>
</dbReference>
<dbReference type="SUPFAM" id="SSF53448">
    <property type="entry name" value="Nucleotide-diphospho-sugar transferases"/>
    <property type="match status" value="1"/>
</dbReference>
<proteinExistence type="inferred from homology"/>
<evidence type="ECO:0000256" key="1">
    <source>
        <dbReference type="ARBA" id="ARBA00007677"/>
    </source>
</evidence>
<evidence type="ECO:0000256" key="4">
    <source>
        <dbReference type="SAM" id="SignalP"/>
    </source>
</evidence>
<sequence length="401" mass="47653">MVAMIRIPPRLLYLAIALVLFLHYLAGRHHDEYNRVTSVSHLMSKIYPSPLIESNSNADSPIKRPSSLRYNYPNDQPYSDKRANATFVILCRNDQLWDIVRTVREVEDRFNRIYHYPYVFLNEVPFSDNFKSHIATVVSSKVEFGLIPREHWYQPDWIDEKRASQARDRMQSENIVYGGSLSYRNMCRFNSGFFFRHPLMQKYKWYWRIEPSVNFHCDILFDPFRYMEDNNKTYAFTISMVEYEATIPSLWPHIRAFIDENPQYIAPDNSMGFISDYGTGERYNLCHFWSNFEIADLDFWRGEAYMKFFEYLDSKGGFYYERWGDAPVHSIAAALFAPRESIQFFDEIGYEHPPYTHCPKEGDNYERGRCSCDPANNFDREGISCLNKFIRFNYPYTHKLG</sequence>
<dbReference type="Gene3D" id="3.90.550.10">
    <property type="entry name" value="Spore Coat Polysaccharide Biosynthesis Protein SpsA, Chain A"/>
    <property type="match status" value="1"/>
</dbReference>
<dbReference type="PANTHER" id="PTHR31121">
    <property type="entry name" value="ALPHA-1,2 MANNOSYLTRANSFERASE KTR1"/>
    <property type="match status" value="1"/>
</dbReference>
<accession>A0A9P6CQ34</accession>
<evidence type="ECO:0000313" key="6">
    <source>
        <dbReference type="Proteomes" id="UP000807469"/>
    </source>
</evidence>
<dbReference type="AlphaFoldDB" id="A0A9P6CQ34"/>